<protein>
    <recommendedName>
        <fullName evidence="4">VWFD domain-containing protein</fullName>
    </recommendedName>
</protein>
<evidence type="ECO:0000313" key="6">
    <source>
        <dbReference type="Proteomes" id="UP000472276"/>
    </source>
</evidence>
<evidence type="ECO:0000313" key="5">
    <source>
        <dbReference type="Ensembl" id="ENSOABP00000043889.2"/>
    </source>
</evidence>
<dbReference type="Pfam" id="PF01826">
    <property type="entry name" value="TIL"/>
    <property type="match status" value="7"/>
</dbReference>
<dbReference type="Pfam" id="PF00094">
    <property type="entry name" value="VWD"/>
    <property type="match status" value="8"/>
</dbReference>
<evidence type="ECO:0000259" key="4">
    <source>
        <dbReference type="PROSITE" id="PS51233"/>
    </source>
</evidence>
<dbReference type="GO" id="GO:0005615">
    <property type="term" value="C:extracellular space"/>
    <property type="evidence" value="ECO:0007669"/>
    <property type="project" value="TreeGrafter"/>
</dbReference>
<feature type="domain" description="VWFD" evidence="4">
    <location>
        <begin position="833"/>
        <end position="1033"/>
    </location>
</feature>
<dbReference type="InterPro" id="IPR000742">
    <property type="entry name" value="EGF"/>
</dbReference>
<dbReference type="Ensembl" id="ENSOABT00000045047.2">
    <property type="protein sequence ID" value="ENSOABP00000043889.2"/>
    <property type="gene ID" value="ENSOABG00000031800.1"/>
</dbReference>
<dbReference type="Proteomes" id="UP000472276">
    <property type="component" value="Unassembled WGS sequence"/>
</dbReference>
<feature type="domain" description="VWFD" evidence="4">
    <location>
        <begin position="1236"/>
        <end position="1417"/>
    </location>
</feature>
<dbReference type="GO" id="GO:0031012">
    <property type="term" value="C:extracellular matrix"/>
    <property type="evidence" value="ECO:0007669"/>
    <property type="project" value="TreeGrafter"/>
</dbReference>
<dbReference type="Gene3D" id="2.10.25.10">
    <property type="entry name" value="Laminin"/>
    <property type="match status" value="7"/>
</dbReference>
<keyword evidence="2" id="KW-1015">Disulfide bond</keyword>
<reference evidence="5" key="2">
    <citation type="submission" date="2025-09" db="UniProtKB">
        <authorList>
            <consortium name="Ensembl"/>
        </authorList>
    </citation>
    <scope>IDENTIFICATION</scope>
</reference>
<dbReference type="SMART" id="SM00216">
    <property type="entry name" value="VWD"/>
    <property type="match status" value="6"/>
</dbReference>
<dbReference type="OMA" id="WRANASC"/>
<dbReference type="InterPro" id="IPR001846">
    <property type="entry name" value="VWF_type-D"/>
</dbReference>
<dbReference type="InterPro" id="IPR001007">
    <property type="entry name" value="VWF_dom"/>
</dbReference>
<dbReference type="SMART" id="SM00215">
    <property type="entry name" value="VWC_out"/>
    <property type="match status" value="6"/>
</dbReference>
<dbReference type="CDD" id="cd19941">
    <property type="entry name" value="TIL"/>
    <property type="match status" value="7"/>
</dbReference>
<dbReference type="Pfam" id="PF08742">
    <property type="entry name" value="C8"/>
    <property type="match status" value="6"/>
</dbReference>
<feature type="domain" description="VWFD" evidence="4">
    <location>
        <begin position="1621"/>
        <end position="1800"/>
    </location>
</feature>
<dbReference type="Pfam" id="PF12714">
    <property type="entry name" value="TILa"/>
    <property type="match status" value="4"/>
</dbReference>
<dbReference type="PANTHER" id="PTHR11339:SF374">
    <property type="entry name" value="ZONADHESIN"/>
    <property type="match status" value="1"/>
</dbReference>
<accession>A0A668UZ51</accession>
<dbReference type="InterPro" id="IPR050780">
    <property type="entry name" value="Mucin_vWF_Thrombospondin_sf"/>
</dbReference>
<name>A0A668UZ51_OREAU</name>
<proteinExistence type="predicted"/>
<dbReference type="InterPro" id="IPR036084">
    <property type="entry name" value="Ser_inhib-like_sf"/>
</dbReference>
<keyword evidence="1" id="KW-0677">Repeat</keyword>
<dbReference type="SUPFAM" id="SSF57567">
    <property type="entry name" value="Serine protease inhibitors"/>
    <property type="match status" value="7"/>
</dbReference>
<feature type="domain" description="VWFD" evidence="4">
    <location>
        <begin position="1947"/>
        <end position="2158"/>
    </location>
</feature>
<feature type="domain" description="VWFD" evidence="4">
    <location>
        <begin position="2361"/>
        <end position="2445"/>
    </location>
</feature>
<dbReference type="SMART" id="SM00214">
    <property type="entry name" value="VWC"/>
    <property type="match status" value="4"/>
</dbReference>
<keyword evidence="3" id="KW-0325">Glycoprotein</keyword>
<dbReference type="InterPro" id="IPR025615">
    <property type="entry name" value="TILa_dom"/>
</dbReference>
<dbReference type="FunFam" id="2.10.25.10:FF:000055">
    <property type="entry name" value="alpha-tectorin isoform X1"/>
    <property type="match status" value="4"/>
</dbReference>
<reference evidence="5" key="1">
    <citation type="submission" date="2025-08" db="UniProtKB">
        <authorList>
            <consortium name="Ensembl"/>
        </authorList>
    </citation>
    <scope>IDENTIFICATION</scope>
</reference>
<dbReference type="SMART" id="SM00832">
    <property type="entry name" value="C8"/>
    <property type="match status" value="6"/>
</dbReference>
<sequence>MGHLYPVGLWLTQGSRWMYVHYELCGTTCPSACPSLSFPFTCDTVCQEGCQCNNGFILNGDQCVPPTSCGCYHQGRYRESGEQFWDGEECQSLCTCNGTTGNVRCTPNSCGPQESCRVVEGEFGCHPNPHGTCSASGDPHYITFDRKAYDFQGTCRYVLVTLCNATDELSQFSVEAKNEALNGRPLSTVAEVFVNVWGYDVHMSRDRRVTRNLPINLNEGNVSIYATGSRIVVSTNFGLSVTYNGYSAVFISVPPNYREKICGLCGNFNGNPNDDFHTPSGTIVTSPDEFGRAWKVPGNYTCNDGCGSSCPQCANEQPARDQCEVIQAADGPFSFCHEEVDPAPYFNDCVFDVCLSGNQGHDLLCSAIESYVSACQSANVRIYPWRENATCTLDCPANSHYELCGTDCGHTCASSIDETCEQFCSEGCFCDEGFIKSGTRCVPVESCGCQYDGFYYDAGESFWTDGCSQRCECHAPNDLRCSAASCTPAQECSIRNGQLGCYDAMSTCTVGDPHYYTFDNRVFHFQGTCAYILSEQCNSGLPYYRVEGKNEHRGSTRVSWTRLVKVHVYNDTIELVKGRRGQAKVNGNFASTPFSLSNGTVQVYESGFSVVVSTDFGLMVSYDTNHYVQISVPYTYQNATCGLCGNFNNQPQDDFRTRQGQLVSSDVVFADSWRASGDDDPGCGPQCAGLACAGCTAQQTALYSNTDHCGILSSSSGPFAACHQQLPPQSFVDSCVYDLCVGGGYQPILCQALSVYASQCQQNGIQLQSWRRPGFCEIPCPANSHFESEGTGCPATCINPNSTHNCPLPAQESCICDSGYILSGGVCVPHDECGCSFEGRYYRSGQTVILDENCGRRCSCSYGSMTCQPHGCGSFESCRVEDGERGCRPNSYETCLIRGSGSYQTFDGLTYQYPGACRLTLAKVMGLSSHPNFTVTAEKVLPFSTPSNRIQIFHSSIYSVIIRTSFGVTVQTVWPHFVRVTAPGVYSGSLGGLCGDYNGHPHNDFRTPNGVLVNNSQDFGDSWRDGSLSAHCVESMNQNSTTNYNSSEYCGILSSRDGPFVPCWSVVDPRQQVDVCVEIMRGSSDPASTLCDVLRDYALMCQQKGVALGQWRNATGCALTCPSNSHYELCGTTCPSACPSLSFPFTCDTVCQEGCQCNNGFILNGDQCVLPTSCGCYHQGRYRESGEQFWDGEECQSLCTCNGTTGNVRCTPNSCGPQESCRVVEGEFGCHPNPSGTCSASGDPHYITFDHKAYDFQGTCRYVLVTLCNATDDLNQFSVEAKNEALNGLTVSVTADVFVNVWGYHVHMSRYNRGMVEVNGITQNVPILLNGSRVSIFGSGSQTIVRTDFGLSVMYNGWSTVSITVPPNYRYLGKTCGLCGNFNGNSNDDFYTPSGITVASPDEFGQAWKVPGNYTCSDGCGSSCPRCPNEQPARDQCEVIQAADGPFSFCHEVVDPAPYFNDCVFDVCVAGNRGHDLLCRALETYVRACHSANVRIYPWRQNTTCTVDCPANSHYELCGTDCGHTCASSSDSTCEQACSEGCFCDEGYRRSGTRCVPVERCGCQYNGFYYNLGASFWSDSTCAQKCTCTSTGLQCHNQPCSFSQICKPASFQFSCQTVPRGTCTISGDPHYYTFDDTVFHFQGTCTYVLSEQCNSGLPYYRVEGKNEHRGSTRVAWTRLVKVHVYNDTIELVKGRRGQAKVNGNFASTPFSLRNDTVQVYESGFSVFVSTDFGLVVSYDTNHYVQISLPYTYQNATCGLCGNFNGIRRDDFQTRDGEVVSSDVVFANSWQASGDDEPGCGPQCGGLDCAVCTVEETALYSNTDHCGILSSSSGPFAACHQQLPPQSFADSCVYDLCVGGGYQPILCQALSVYASQCQQNGIQLPSWRRPGFCEIPCPANSHFESEGTGCPATCVNPNSTHNCPLPPQESCICDSGYILSGGVCVPHAECGCSFEGRYYRSGQTVILDENCGRRCSCSYGSMTCQSHGCGPLESCKVEDGERGCRPNSYETCWIRGSGSYQTFDGLTYQYPGACRLTLAKVMGLSSHPNFMVTAEKVPRGQEGFARILHFEAEGIHVSIEMARNSKVKVSEWNTYLKLFWPHFVRVTAPGVYNGSLGGLCGDYNGHPYDDFRTPNGVLVNSSQDFGDSWRDGSLAAHCVESMNQNSTTNYNSSEYCGILSSPDGPFVPCWSVVDPRQQVDVCVEIMRGSSDPASTLCDALRDYALMCQQKGVALGQWRNATGCALTCPSNSHYELCGTTCPSACPSLSFPFTCDTVCQEGCQCNNGFILNGDQCVPPTSCGCYHQGRYRESGEQFWDSEECQSLCTCNGTTGNVRCTPNSCGPQESCRVVEGEFGCHPNPHGTCSASGDPHYITFDRKAYDFQGTCRYVLVTLCNATDELNQFSVEAKNEALNGRPLSTVAEVFVNVWSYDVHMSRDRRGLVQVSS</sequence>
<dbReference type="SMART" id="SM00181">
    <property type="entry name" value="EGF"/>
    <property type="match status" value="7"/>
</dbReference>
<organism evidence="5 6">
    <name type="scientific">Oreochromis aureus</name>
    <name type="common">Israeli tilapia</name>
    <name type="synonym">Chromis aureus</name>
    <dbReference type="NCBI Taxonomy" id="47969"/>
    <lineage>
        <taxon>Eukaryota</taxon>
        <taxon>Metazoa</taxon>
        <taxon>Chordata</taxon>
        <taxon>Craniata</taxon>
        <taxon>Vertebrata</taxon>
        <taxon>Euteleostomi</taxon>
        <taxon>Actinopterygii</taxon>
        <taxon>Neopterygii</taxon>
        <taxon>Teleostei</taxon>
        <taxon>Neoteleostei</taxon>
        <taxon>Acanthomorphata</taxon>
        <taxon>Ovalentaria</taxon>
        <taxon>Cichlomorphae</taxon>
        <taxon>Cichliformes</taxon>
        <taxon>Cichlidae</taxon>
        <taxon>African cichlids</taxon>
        <taxon>Pseudocrenilabrinae</taxon>
        <taxon>Oreochromini</taxon>
        <taxon>Oreochromis</taxon>
    </lineage>
</organism>
<feature type="domain" description="VWFD" evidence="4">
    <location>
        <begin position="505"/>
        <end position="684"/>
    </location>
</feature>
<evidence type="ECO:0000256" key="1">
    <source>
        <dbReference type="ARBA" id="ARBA00022737"/>
    </source>
</evidence>
<keyword evidence="6" id="KW-1185">Reference proteome</keyword>
<dbReference type="InterPro" id="IPR002919">
    <property type="entry name" value="TIL_dom"/>
</dbReference>
<dbReference type="InterPro" id="IPR014853">
    <property type="entry name" value="VWF/SSPO/ZAN-like_Cys-rich_dom"/>
</dbReference>
<feature type="domain" description="VWFD" evidence="4">
    <location>
        <begin position="131"/>
        <end position="303"/>
    </location>
</feature>
<dbReference type="PANTHER" id="PTHR11339">
    <property type="entry name" value="EXTRACELLULAR MATRIX GLYCOPROTEIN RELATED"/>
    <property type="match status" value="1"/>
</dbReference>
<gene>
    <name evidence="5" type="primary">LOC116332113</name>
</gene>
<evidence type="ECO:0000256" key="2">
    <source>
        <dbReference type="ARBA" id="ARBA00023157"/>
    </source>
</evidence>
<dbReference type="AlphaFoldDB" id="A0A668UZ51"/>
<dbReference type="PROSITE" id="PS51233">
    <property type="entry name" value="VWFD"/>
    <property type="match status" value="7"/>
</dbReference>
<evidence type="ECO:0000256" key="3">
    <source>
        <dbReference type="ARBA" id="ARBA00023180"/>
    </source>
</evidence>